<dbReference type="Pfam" id="PF00290">
    <property type="entry name" value="Trp_syntA"/>
    <property type="match status" value="1"/>
</dbReference>
<dbReference type="PANTHER" id="PTHR43406:SF1">
    <property type="entry name" value="TRYPTOPHAN SYNTHASE ALPHA CHAIN, CHLOROPLASTIC"/>
    <property type="match status" value="1"/>
</dbReference>
<evidence type="ECO:0000256" key="2">
    <source>
        <dbReference type="ARBA" id="ARBA00004733"/>
    </source>
</evidence>
<keyword evidence="4 9" id="KW-0028">Amino-acid biosynthesis</keyword>
<dbReference type="KEGG" id="pspi:PS2015_1849"/>
<dbReference type="HAMAP" id="MF_00131">
    <property type="entry name" value="Trp_synth_alpha"/>
    <property type="match status" value="1"/>
</dbReference>
<keyword evidence="12" id="KW-1185">Reference proteome</keyword>
<dbReference type="AlphaFoldDB" id="A0A0S2KDW1"/>
<dbReference type="EC" id="4.2.1.20" evidence="9"/>
<comment type="subunit">
    <text evidence="3 9">Tetramer of two alpha and two beta chains.</text>
</comment>
<dbReference type="GO" id="GO:0005829">
    <property type="term" value="C:cytosol"/>
    <property type="evidence" value="ECO:0007669"/>
    <property type="project" value="TreeGrafter"/>
</dbReference>
<gene>
    <name evidence="9" type="primary">trpA</name>
    <name evidence="11" type="ORF">PS2015_1849</name>
</gene>
<dbReference type="CDD" id="cd04724">
    <property type="entry name" value="Tryptophan_synthase_alpha"/>
    <property type="match status" value="1"/>
</dbReference>
<evidence type="ECO:0000256" key="5">
    <source>
        <dbReference type="ARBA" id="ARBA00022822"/>
    </source>
</evidence>
<organism evidence="11 12">
    <name type="scientific">Pseudohongiella spirulinae</name>
    <dbReference type="NCBI Taxonomy" id="1249552"/>
    <lineage>
        <taxon>Bacteria</taxon>
        <taxon>Pseudomonadati</taxon>
        <taxon>Pseudomonadota</taxon>
        <taxon>Gammaproteobacteria</taxon>
        <taxon>Pseudomonadales</taxon>
        <taxon>Pseudohongiellaceae</taxon>
        <taxon>Pseudohongiella</taxon>
    </lineage>
</organism>
<evidence type="ECO:0000313" key="11">
    <source>
        <dbReference type="EMBL" id="ALO46497.1"/>
    </source>
</evidence>
<dbReference type="UniPathway" id="UPA00035">
    <property type="reaction ID" value="UER00044"/>
</dbReference>
<dbReference type="FunFam" id="3.20.20.70:FF:000037">
    <property type="entry name" value="Tryptophan synthase alpha chain"/>
    <property type="match status" value="1"/>
</dbReference>
<evidence type="ECO:0000256" key="4">
    <source>
        <dbReference type="ARBA" id="ARBA00022605"/>
    </source>
</evidence>
<feature type="active site" description="Proton acceptor" evidence="9">
    <location>
        <position position="49"/>
    </location>
</feature>
<reference evidence="11 12" key="1">
    <citation type="submission" date="2015-11" db="EMBL/GenBank/DDBJ databases">
        <authorList>
            <person name="Zhang Y."/>
            <person name="Guo Z."/>
        </authorList>
    </citation>
    <scope>NUCLEOTIDE SEQUENCE [LARGE SCALE GENOMIC DNA]</scope>
    <source>
        <strain evidence="11 12">KCTC 32221</strain>
    </source>
</reference>
<evidence type="ECO:0000256" key="3">
    <source>
        <dbReference type="ARBA" id="ARBA00011270"/>
    </source>
</evidence>
<dbReference type="PATRIC" id="fig|1249552.3.peg.1856"/>
<protein>
    <recommendedName>
        <fullName evidence="9">Tryptophan synthase alpha chain</fullName>
        <ecNumber evidence="9">4.2.1.20</ecNumber>
    </recommendedName>
</protein>
<name>A0A0S2KDW1_9GAMM</name>
<keyword evidence="5 9" id="KW-0822">Tryptophan biosynthesis</keyword>
<dbReference type="InterPro" id="IPR013785">
    <property type="entry name" value="Aldolase_TIM"/>
</dbReference>
<dbReference type="NCBIfam" id="TIGR00262">
    <property type="entry name" value="trpA"/>
    <property type="match status" value="1"/>
</dbReference>
<dbReference type="GO" id="GO:0004834">
    <property type="term" value="F:tryptophan synthase activity"/>
    <property type="evidence" value="ECO:0007669"/>
    <property type="project" value="UniProtKB-UniRule"/>
</dbReference>
<evidence type="ECO:0000256" key="1">
    <source>
        <dbReference type="ARBA" id="ARBA00003365"/>
    </source>
</evidence>
<keyword evidence="6 9" id="KW-0057">Aromatic amino acid biosynthesis</keyword>
<dbReference type="STRING" id="1249552.PS2015_1849"/>
<dbReference type="PANTHER" id="PTHR43406">
    <property type="entry name" value="TRYPTOPHAN SYNTHASE, ALPHA CHAIN"/>
    <property type="match status" value="1"/>
</dbReference>
<dbReference type="OrthoDB" id="9804578at2"/>
<feature type="active site" description="Proton acceptor" evidence="9">
    <location>
        <position position="60"/>
    </location>
</feature>
<dbReference type="RefSeq" id="WP_058021929.1">
    <property type="nucleotide sequence ID" value="NZ_CP013189.1"/>
</dbReference>
<dbReference type="Proteomes" id="UP000065641">
    <property type="component" value="Chromosome"/>
</dbReference>
<comment type="function">
    <text evidence="1 9">The alpha subunit is responsible for the aldol cleavage of indoleglycerol phosphate to indole and glyceraldehyde 3-phosphate.</text>
</comment>
<dbReference type="Gene3D" id="3.20.20.70">
    <property type="entry name" value="Aldolase class I"/>
    <property type="match status" value="1"/>
</dbReference>
<proteinExistence type="inferred from homology"/>
<comment type="catalytic activity">
    <reaction evidence="8 9">
        <text>(1S,2R)-1-C-(indol-3-yl)glycerol 3-phosphate + L-serine = D-glyceraldehyde 3-phosphate + L-tryptophan + H2O</text>
        <dbReference type="Rhea" id="RHEA:10532"/>
        <dbReference type="ChEBI" id="CHEBI:15377"/>
        <dbReference type="ChEBI" id="CHEBI:33384"/>
        <dbReference type="ChEBI" id="CHEBI:57912"/>
        <dbReference type="ChEBI" id="CHEBI:58866"/>
        <dbReference type="ChEBI" id="CHEBI:59776"/>
        <dbReference type="EC" id="4.2.1.20"/>
    </reaction>
</comment>
<evidence type="ECO:0000313" key="12">
    <source>
        <dbReference type="Proteomes" id="UP000065641"/>
    </source>
</evidence>
<dbReference type="InterPro" id="IPR011060">
    <property type="entry name" value="RibuloseP-bd_barrel"/>
</dbReference>
<evidence type="ECO:0000256" key="6">
    <source>
        <dbReference type="ARBA" id="ARBA00023141"/>
    </source>
</evidence>
<dbReference type="InterPro" id="IPR002028">
    <property type="entry name" value="Trp_synthase_suA"/>
</dbReference>
<evidence type="ECO:0000256" key="8">
    <source>
        <dbReference type="ARBA" id="ARBA00049047"/>
    </source>
</evidence>
<comment type="similarity">
    <text evidence="9 10">Belongs to the TrpA family.</text>
</comment>
<comment type="pathway">
    <text evidence="2 9">Amino-acid biosynthesis; L-tryptophan biosynthesis; L-tryptophan from chorismate: step 5/5.</text>
</comment>
<evidence type="ECO:0000256" key="9">
    <source>
        <dbReference type="HAMAP-Rule" id="MF_00131"/>
    </source>
</evidence>
<keyword evidence="7 9" id="KW-0456">Lyase</keyword>
<dbReference type="EMBL" id="CP013189">
    <property type="protein sequence ID" value="ALO46497.1"/>
    <property type="molecule type" value="Genomic_DNA"/>
</dbReference>
<evidence type="ECO:0000256" key="10">
    <source>
        <dbReference type="RuleBase" id="RU003662"/>
    </source>
</evidence>
<dbReference type="SUPFAM" id="SSF51366">
    <property type="entry name" value="Ribulose-phoshate binding barrel"/>
    <property type="match status" value="1"/>
</dbReference>
<evidence type="ECO:0000256" key="7">
    <source>
        <dbReference type="ARBA" id="ARBA00023239"/>
    </source>
</evidence>
<accession>A0A0S2KDW1</accession>
<sequence length="270" mass="28697">MSRISTRISQKKADGKKVLIPYLVAGDPDAVTTVALMHQLVADGADVIELGVPFSDPSSDGPVIQLGAERALRQGTGLKAVFDIVRRFREQDDTTPIVLMGYLNPVEILGYQAFVEQASQAGVDGVLIVDLPVSEASALLELTRPRDMDIIFLVAPTTTERRLQGICEHSSGYLYYVSLKGVTGAAISDSGEIAERVQTLRSRTELPVVVGFGIKDDNSARAMASISDGVIVGSALVERIAALTDSGARDQASIAEATAIIAQLRQAMDA</sequence>